<dbReference type="InterPro" id="IPR000595">
    <property type="entry name" value="cNMP-bd_dom"/>
</dbReference>
<dbReference type="SUPFAM" id="SSF46785">
    <property type="entry name" value="Winged helix' DNA-binding domain"/>
    <property type="match status" value="1"/>
</dbReference>
<sequence>MEHHIKEFPAGTLFFRQGEEGNVMYVIQSGVVEIRRKFYNREFLLAVLQPGGFFGEMALVTRQPRSASAVARDDTRVLVLKESTLNGMLKERPDISARIIQTMARRMSMTNRQMELFLFNHADKRLVHCLCFLAEEYLPPGQVASGAVYVPVPLSELADRCAMTRAQAVDVIERLAEAGLIIPASAAEIDGPGYVVADSSALIDFLKAQQSALKRNQQRRRAALMEQFKSNQANNAAKPASGQEAELDSWLSK</sequence>
<dbReference type="SMART" id="SM00100">
    <property type="entry name" value="cNMP"/>
    <property type="match status" value="1"/>
</dbReference>
<dbReference type="eggNOG" id="COG0664">
    <property type="taxonomic scope" value="Bacteria"/>
</dbReference>
<dbReference type="GO" id="GO:0003700">
    <property type="term" value="F:DNA-binding transcription factor activity"/>
    <property type="evidence" value="ECO:0007669"/>
    <property type="project" value="TreeGrafter"/>
</dbReference>
<evidence type="ECO:0000259" key="2">
    <source>
        <dbReference type="PROSITE" id="PS50042"/>
    </source>
</evidence>
<dbReference type="AlphaFoldDB" id="D0LQB0"/>
<name>D0LQB0_HALO1</name>
<dbReference type="PANTHER" id="PTHR24567:SF74">
    <property type="entry name" value="HTH-TYPE TRANSCRIPTIONAL REGULATOR ARCR"/>
    <property type="match status" value="1"/>
</dbReference>
<evidence type="ECO:0000256" key="1">
    <source>
        <dbReference type="SAM" id="MobiDB-lite"/>
    </source>
</evidence>
<dbReference type="STRING" id="502025.Hoch_6450"/>
<dbReference type="InterPro" id="IPR036390">
    <property type="entry name" value="WH_DNA-bd_sf"/>
</dbReference>
<organism evidence="3 4">
    <name type="scientific">Haliangium ochraceum (strain DSM 14365 / JCM 11303 / SMP-2)</name>
    <dbReference type="NCBI Taxonomy" id="502025"/>
    <lineage>
        <taxon>Bacteria</taxon>
        <taxon>Pseudomonadati</taxon>
        <taxon>Myxococcota</taxon>
        <taxon>Polyangia</taxon>
        <taxon>Haliangiales</taxon>
        <taxon>Kofleriaceae</taxon>
        <taxon>Haliangium</taxon>
    </lineage>
</organism>
<reference evidence="3 4" key="1">
    <citation type="journal article" date="2010" name="Stand. Genomic Sci.">
        <title>Complete genome sequence of Haliangium ochraceum type strain (SMP-2).</title>
        <authorList>
            <consortium name="US DOE Joint Genome Institute (JGI-PGF)"/>
            <person name="Ivanova N."/>
            <person name="Daum C."/>
            <person name="Lang E."/>
            <person name="Abt B."/>
            <person name="Kopitz M."/>
            <person name="Saunders E."/>
            <person name="Lapidus A."/>
            <person name="Lucas S."/>
            <person name="Glavina Del Rio T."/>
            <person name="Nolan M."/>
            <person name="Tice H."/>
            <person name="Copeland A."/>
            <person name="Cheng J.F."/>
            <person name="Chen F."/>
            <person name="Bruce D."/>
            <person name="Goodwin L."/>
            <person name="Pitluck S."/>
            <person name="Mavromatis K."/>
            <person name="Pati A."/>
            <person name="Mikhailova N."/>
            <person name="Chen A."/>
            <person name="Palaniappan K."/>
            <person name="Land M."/>
            <person name="Hauser L."/>
            <person name="Chang Y.J."/>
            <person name="Jeffries C.D."/>
            <person name="Detter J.C."/>
            <person name="Brettin T."/>
            <person name="Rohde M."/>
            <person name="Goker M."/>
            <person name="Bristow J."/>
            <person name="Markowitz V."/>
            <person name="Eisen J.A."/>
            <person name="Hugenholtz P."/>
            <person name="Kyrpides N.C."/>
            <person name="Klenk H.P."/>
        </authorList>
    </citation>
    <scope>NUCLEOTIDE SEQUENCE [LARGE SCALE GENOMIC DNA]</scope>
    <source>
        <strain evidence="4">DSM 14365 / CIP 107738 / JCM 11303 / AJ 13395 / SMP-2</strain>
    </source>
</reference>
<dbReference type="Proteomes" id="UP000001880">
    <property type="component" value="Chromosome"/>
</dbReference>
<dbReference type="InterPro" id="IPR014710">
    <property type="entry name" value="RmlC-like_jellyroll"/>
</dbReference>
<dbReference type="PANTHER" id="PTHR24567">
    <property type="entry name" value="CRP FAMILY TRANSCRIPTIONAL REGULATORY PROTEIN"/>
    <property type="match status" value="1"/>
</dbReference>
<dbReference type="EMBL" id="CP001804">
    <property type="protein sequence ID" value="ACY18919.1"/>
    <property type="molecule type" value="Genomic_DNA"/>
</dbReference>
<dbReference type="InterPro" id="IPR050397">
    <property type="entry name" value="Env_Response_Regulators"/>
</dbReference>
<dbReference type="GO" id="GO:0005829">
    <property type="term" value="C:cytosol"/>
    <property type="evidence" value="ECO:0007669"/>
    <property type="project" value="TreeGrafter"/>
</dbReference>
<dbReference type="RefSeq" id="WP_012831511.1">
    <property type="nucleotide sequence ID" value="NC_013440.1"/>
</dbReference>
<dbReference type="CDD" id="cd00038">
    <property type="entry name" value="CAP_ED"/>
    <property type="match status" value="1"/>
</dbReference>
<feature type="domain" description="Cyclic nucleotide-binding" evidence="2">
    <location>
        <begin position="6"/>
        <end position="106"/>
    </location>
</feature>
<dbReference type="Gene3D" id="2.60.120.10">
    <property type="entry name" value="Jelly Rolls"/>
    <property type="match status" value="1"/>
</dbReference>
<evidence type="ECO:0000313" key="4">
    <source>
        <dbReference type="Proteomes" id="UP000001880"/>
    </source>
</evidence>
<dbReference type="PROSITE" id="PS00889">
    <property type="entry name" value="CNMP_BINDING_2"/>
    <property type="match status" value="1"/>
</dbReference>
<dbReference type="InterPro" id="IPR018490">
    <property type="entry name" value="cNMP-bd_dom_sf"/>
</dbReference>
<dbReference type="SUPFAM" id="SSF51206">
    <property type="entry name" value="cAMP-binding domain-like"/>
    <property type="match status" value="1"/>
</dbReference>
<feature type="region of interest" description="Disordered" evidence="1">
    <location>
        <begin position="228"/>
        <end position="253"/>
    </location>
</feature>
<accession>D0LQB0</accession>
<dbReference type="KEGG" id="hoh:Hoch_6450"/>
<evidence type="ECO:0000313" key="3">
    <source>
        <dbReference type="EMBL" id="ACY18919.1"/>
    </source>
</evidence>
<protein>
    <submittedName>
        <fullName evidence="3">Putative transcriptional regulator, Crp/Fnr family</fullName>
    </submittedName>
</protein>
<dbReference type="HOGENOM" id="CLU_075053_3_0_7"/>
<keyword evidence="4" id="KW-1185">Reference proteome</keyword>
<gene>
    <name evidence="3" type="ordered locus">Hoch_6450</name>
</gene>
<dbReference type="Pfam" id="PF00027">
    <property type="entry name" value="cNMP_binding"/>
    <property type="match status" value="1"/>
</dbReference>
<proteinExistence type="predicted"/>
<dbReference type="PROSITE" id="PS50042">
    <property type="entry name" value="CNMP_BINDING_3"/>
    <property type="match status" value="1"/>
</dbReference>
<dbReference type="InterPro" id="IPR018488">
    <property type="entry name" value="cNMP-bd_CS"/>
</dbReference>
<dbReference type="PRINTS" id="PR00103">
    <property type="entry name" value="CAMPKINASE"/>
</dbReference>